<dbReference type="CDD" id="cd12148">
    <property type="entry name" value="fungal_TF_MHR"/>
    <property type="match status" value="1"/>
</dbReference>
<dbReference type="CDD" id="cd00067">
    <property type="entry name" value="GAL4"/>
    <property type="match status" value="1"/>
</dbReference>
<keyword evidence="2" id="KW-0862">Zinc</keyword>
<evidence type="ECO:0000256" key="3">
    <source>
        <dbReference type="ARBA" id="ARBA00023015"/>
    </source>
</evidence>
<dbReference type="PROSITE" id="PS00463">
    <property type="entry name" value="ZN2_CY6_FUNGAL_1"/>
    <property type="match status" value="1"/>
</dbReference>
<dbReference type="PROSITE" id="PS50048">
    <property type="entry name" value="ZN2_CY6_FUNGAL_2"/>
    <property type="match status" value="1"/>
</dbReference>
<reference evidence="9 10" key="1">
    <citation type="journal article" date="2025" name="Microbiol. Resour. Announc.">
        <title>Draft genome sequences for Neonectria magnoliae and Neonectria punicea, canker pathogens of Liriodendron tulipifera and Acer saccharum in West Virginia.</title>
        <authorList>
            <person name="Petronek H.M."/>
            <person name="Kasson M.T."/>
            <person name="Metheny A.M."/>
            <person name="Stauder C.M."/>
            <person name="Lovett B."/>
            <person name="Lynch S.C."/>
            <person name="Garnas J.R."/>
            <person name="Kasson L.R."/>
            <person name="Stajich J.E."/>
        </authorList>
    </citation>
    <scope>NUCLEOTIDE SEQUENCE [LARGE SCALE GENOMIC DNA]</scope>
    <source>
        <strain evidence="9 10">NRRL 64653</strain>
    </source>
</reference>
<evidence type="ECO:0000256" key="5">
    <source>
        <dbReference type="ARBA" id="ARBA00023163"/>
    </source>
</evidence>
<keyword evidence="4" id="KW-0238">DNA-binding</keyword>
<keyword evidence="1" id="KW-0479">Metal-binding</keyword>
<evidence type="ECO:0000256" key="6">
    <source>
        <dbReference type="ARBA" id="ARBA00023242"/>
    </source>
</evidence>
<protein>
    <recommendedName>
        <fullName evidence="8">Zn(2)-C6 fungal-type domain-containing protein</fullName>
    </recommendedName>
</protein>
<keyword evidence="6" id="KW-0539">Nucleus</keyword>
<keyword evidence="5" id="KW-0804">Transcription</keyword>
<evidence type="ECO:0000256" key="1">
    <source>
        <dbReference type="ARBA" id="ARBA00022723"/>
    </source>
</evidence>
<evidence type="ECO:0000259" key="8">
    <source>
        <dbReference type="PROSITE" id="PS50048"/>
    </source>
</evidence>
<dbReference type="Gene3D" id="4.10.240.10">
    <property type="entry name" value="Zn(2)-C6 fungal-type DNA-binding domain"/>
    <property type="match status" value="1"/>
</dbReference>
<name>A0ABR1GW70_9HYPO</name>
<organism evidence="9 10">
    <name type="scientific">Neonectria punicea</name>
    <dbReference type="NCBI Taxonomy" id="979145"/>
    <lineage>
        <taxon>Eukaryota</taxon>
        <taxon>Fungi</taxon>
        <taxon>Dikarya</taxon>
        <taxon>Ascomycota</taxon>
        <taxon>Pezizomycotina</taxon>
        <taxon>Sordariomycetes</taxon>
        <taxon>Hypocreomycetidae</taxon>
        <taxon>Hypocreales</taxon>
        <taxon>Nectriaceae</taxon>
        <taxon>Neonectria</taxon>
    </lineage>
</organism>
<dbReference type="InterPro" id="IPR007219">
    <property type="entry name" value="XnlR_reg_dom"/>
</dbReference>
<feature type="compositionally biased region" description="Basic and acidic residues" evidence="7">
    <location>
        <begin position="53"/>
        <end position="73"/>
    </location>
</feature>
<dbReference type="SMART" id="SM00066">
    <property type="entry name" value="GAL4"/>
    <property type="match status" value="1"/>
</dbReference>
<evidence type="ECO:0000313" key="9">
    <source>
        <dbReference type="EMBL" id="KAK7413060.1"/>
    </source>
</evidence>
<dbReference type="EMBL" id="JAZAVJ010000141">
    <property type="protein sequence ID" value="KAK7413060.1"/>
    <property type="molecule type" value="Genomic_DNA"/>
</dbReference>
<dbReference type="InterPro" id="IPR001138">
    <property type="entry name" value="Zn2Cys6_DnaBD"/>
</dbReference>
<dbReference type="InterPro" id="IPR051430">
    <property type="entry name" value="Fungal_TF_Env_Response"/>
</dbReference>
<comment type="caution">
    <text evidence="9">The sequence shown here is derived from an EMBL/GenBank/DDBJ whole genome shotgun (WGS) entry which is preliminary data.</text>
</comment>
<keyword evidence="3" id="KW-0805">Transcription regulation</keyword>
<dbReference type="Pfam" id="PF00172">
    <property type="entry name" value="Zn_clus"/>
    <property type="match status" value="1"/>
</dbReference>
<feature type="region of interest" description="Disordered" evidence="7">
    <location>
        <begin position="1"/>
        <end position="24"/>
    </location>
</feature>
<dbReference type="Proteomes" id="UP001498476">
    <property type="component" value="Unassembled WGS sequence"/>
</dbReference>
<feature type="domain" description="Zn(2)-C6 fungal-type" evidence="8">
    <location>
        <begin position="19"/>
        <end position="50"/>
    </location>
</feature>
<sequence length="751" mass="84332">MSPAASTPPKRRRRRPARSCEQCRRRKIRCSQGKPCAGCVRARAPMQCTYRDGSPRDSPSKAREAESTSRTESEVSQVSDRAVSRGLVGGYPREHVAITQPPAQQNKDGLAVPEREILSSSQVQHASPVILSSSSTIPPVTPRLRNIPEKTKLFGQTHWLHTAEKTQFPVSGKFHPVEVEPSFNDAKAELLEALSEAHNLRYSMKALNRVELEEPIRDIPATLPLKETCDELVRCYFRTLEPLYRVVHIPSFWREYDRIWELQPAAPPAAVFLVKLTLILSIGTTFYTPGTDAEMKQCNHLSQTWIQNAQWWLTGPSEKTTYNIEGLQVFCLLLIARQTTFNCSGGTSWLSAGSLLRIAITMGLHRNPMLFPTMSPYHREFRARLWATVLELSVQSCLDLALPLNFSVDDYDACLPSNYNDCDLDSDSQSGPAPMSVFTDTTLQILLAKSLPLRIKILGLLNDFRKEQSYERALTLGAEIRVACREIAAFFHSYKHVDGDSGGGPRLRPTEFHRKFMDIHIRRFTMFMHHDFMLQARADPRFYLSRKTCVDAAMVIASSSKGVDLSLPMKDWDDMSRLSLVGRGLFKCALSFDATLILSLEVVTQLDDESAPQAEADALDDMAKATRAPLIQVLDDIREQLAHLITRGNTSLKRLLFLEAHLSQIRAMESGQPIKAAIYETVNKMLRRCVSILRESYDAATPPEPGSALDLMPVDLTPLDLFPGDIDMNWDISNLLCFSTLNDVGQVQWPA</sequence>
<proteinExistence type="predicted"/>
<dbReference type="PANTHER" id="PTHR31944">
    <property type="entry name" value="HEME-RESPONSIVE ZINC FINGER TRANSCRIPTION FACTOR HAP1"/>
    <property type="match status" value="1"/>
</dbReference>
<dbReference type="Pfam" id="PF04082">
    <property type="entry name" value="Fungal_trans"/>
    <property type="match status" value="1"/>
</dbReference>
<gene>
    <name evidence="9" type="ORF">QQX98_008068</name>
</gene>
<dbReference type="InterPro" id="IPR036864">
    <property type="entry name" value="Zn2-C6_fun-type_DNA-bd_sf"/>
</dbReference>
<keyword evidence="10" id="KW-1185">Reference proteome</keyword>
<evidence type="ECO:0000256" key="7">
    <source>
        <dbReference type="SAM" id="MobiDB-lite"/>
    </source>
</evidence>
<accession>A0ABR1GW70</accession>
<evidence type="ECO:0000313" key="10">
    <source>
        <dbReference type="Proteomes" id="UP001498476"/>
    </source>
</evidence>
<dbReference type="SUPFAM" id="SSF57701">
    <property type="entry name" value="Zn2/Cys6 DNA-binding domain"/>
    <property type="match status" value="1"/>
</dbReference>
<feature type="region of interest" description="Disordered" evidence="7">
    <location>
        <begin position="47"/>
        <end position="82"/>
    </location>
</feature>
<dbReference type="SMART" id="SM00906">
    <property type="entry name" value="Fungal_trans"/>
    <property type="match status" value="1"/>
</dbReference>
<dbReference type="PANTHER" id="PTHR31944:SF129">
    <property type="entry name" value="ASPYRIDONES CLUSTER REGULATOR APDR-RELATED"/>
    <property type="match status" value="1"/>
</dbReference>
<evidence type="ECO:0000256" key="2">
    <source>
        <dbReference type="ARBA" id="ARBA00022833"/>
    </source>
</evidence>
<evidence type="ECO:0000256" key="4">
    <source>
        <dbReference type="ARBA" id="ARBA00023125"/>
    </source>
</evidence>